<comment type="similarity">
    <text evidence="1 4">Belongs to the pyrroline-5-carboxylate reductase family.</text>
</comment>
<dbReference type="STRING" id="456481.LEPBI_I1336"/>
<dbReference type="HAMAP" id="MF_01925">
    <property type="entry name" value="P5C_reductase"/>
    <property type="match status" value="1"/>
</dbReference>
<dbReference type="Gene3D" id="1.10.3730.10">
    <property type="entry name" value="ProC C-terminal domain-like"/>
    <property type="match status" value="1"/>
</dbReference>
<dbReference type="HOGENOM" id="CLU_042344_3_0_12"/>
<name>B0SPC2_LEPBP</name>
<feature type="binding site" evidence="5">
    <location>
        <begin position="50"/>
        <end position="53"/>
    </location>
    <ligand>
        <name>NADP(+)</name>
        <dbReference type="ChEBI" id="CHEBI:58349"/>
    </ligand>
</feature>
<comment type="catalytic activity">
    <reaction evidence="4">
        <text>L-proline + NADP(+) = (S)-1-pyrroline-5-carboxylate + NADPH + 2 H(+)</text>
        <dbReference type="Rhea" id="RHEA:14109"/>
        <dbReference type="ChEBI" id="CHEBI:15378"/>
        <dbReference type="ChEBI" id="CHEBI:17388"/>
        <dbReference type="ChEBI" id="CHEBI:57783"/>
        <dbReference type="ChEBI" id="CHEBI:58349"/>
        <dbReference type="ChEBI" id="CHEBI:60039"/>
        <dbReference type="EC" id="1.5.1.2"/>
    </reaction>
</comment>
<keyword evidence="8" id="KW-1185">Reference proteome</keyword>
<evidence type="ECO:0000313" key="7">
    <source>
        <dbReference type="EMBL" id="ABZ97446.1"/>
    </source>
</evidence>
<accession>B0SPC2</accession>
<evidence type="ECO:0000313" key="8">
    <source>
        <dbReference type="Proteomes" id="UP000001847"/>
    </source>
</evidence>
<dbReference type="InterPro" id="IPR036291">
    <property type="entry name" value="NAD(P)-bd_dom_sf"/>
</dbReference>
<evidence type="ECO:0000256" key="4">
    <source>
        <dbReference type="HAMAP-Rule" id="MF_01925"/>
    </source>
</evidence>
<dbReference type="PROSITE" id="PS00521">
    <property type="entry name" value="P5CR"/>
    <property type="match status" value="1"/>
</dbReference>
<dbReference type="InterPro" id="IPR000304">
    <property type="entry name" value="Pyrroline-COOH_reductase"/>
</dbReference>
<evidence type="ECO:0000256" key="3">
    <source>
        <dbReference type="ARBA" id="ARBA00023002"/>
    </source>
</evidence>
<dbReference type="Proteomes" id="UP000001847">
    <property type="component" value="Chromosome I"/>
</dbReference>
<dbReference type="PIRSF" id="PIRSF000193">
    <property type="entry name" value="Pyrrol-5-carb_rd"/>
    <property type="match status" value="1"/>
</dbReference>
<dbReference type="UniPathway" id="UPA00098">
    <property type="reaction ID" value="UER00361"/>
</dbReference>
<dbReference type="InterPro" id="IPR008927">
    <property type="entry name" value="6-PGluconate_DH-like_C_sf"/>
</dbReference>
<evidence type="ECO:0000256" key="2">
    <source>
        <dbReference type="ARBA" id="ARBA00022857"/>
    </source>
</evidence>
<comment type="pathway">
    <text evidence="4">Amino-acid biosynthesis; L-proline biosynthesis; L-proline from L-glutamate 5-semialdehyde: step 1/1.</text>
</comment>
<reference evidence="7 8" key="1">
    <citation type="journal article" date="2008" name="PLoS ONE">
        <title>Genome sequence of the saprophyte Leptospira biflexa provides insights into the evolution of Leptospira and the pathogenesis of leptospirosis.</title>
        <authorList>
            <person name="Picardeau M."/>
            <person name="Bulach D.M."/>
            <person name="Bouchier C."/>
            <person name="Zuerner R.L."/>
            <person name="Zidane N."/>
            <person name="Wilson P.J."/>
            <person name="Creno S."/>
            <person name="Kuczek E.S."/>
            <person name="Bommezzadri S."/>
            <person name="Davis J.C."/>
            <person name="McGrath A."/>
            <person name="Johnson M.J."/>
            <person name="Boursaux-Eude C."/>
            <person name="Seemann T."/>
            <person name="Rouy Z."/>
            <person name="Coppel R.L."/>
            <person name="Rood J.I."/>
            <person name="Lajus A."/>
            <person name="Davies J.K."/>
            <person name="Medigue C."/>
            <person name="Adler B."/>
        </authorList>
    </citation>
    <scope>NUCLEOTIDE SEQUENCE [LARGE SCALE GENOMIC DNA]</scope>
    <source>
        <strain evidence="8">Patoc 1 / ATCC 23582 / Paris</strain>
    </source>
</reference>
<dbReference type="Gene3D" id="3.40.50.720">
    <property type="entry name" value="NAD(P)-binding Rossmann-like Domain"/>
    <property type="match status" value="1"/>
</dbReference>
<evidence type="ECO:0000256" key="1">
    <source>
        <dbReference type="ARBA" id="ARBA00005525"/>
    </source>
</evidence>
<dbReference type="AlphaFoldDB" id="B0SPC2"/>
<feature type="domain" description="Pyrroline-5-carboxylate reductase dimerisation" evidence="6">
    <location>
        <begin position="135"/>
        <end position="244"/>
    </location>
</feature>
<dbReference type="PANTHER" id="PTHR11645:SF0">
    <property type="entry name" value="PYRROLINE-5-CARBOXYLATE REDUCTASE 3"/>
    <property type="match status" value="1"/>
</dbReference>
<dbReference type="FunFam" id="1.10.3730.10:FF:000001">
    <property type="entry name" value="Pyrroline-5-carboxylate reductase"/>
    <property type="match status" value="1"/>
</dbReference>
<keyword evidence="3 4" id="KW-0560">Oxidoreductase</keyword>
<dbReference type="EMBL" id="CP000786">
    <property type="protein sequence ID" value="ABZ97446.1"/>
    <property type="molecule type" value="Genomic_DNA"/>
</dbReference>
<keyword evidence="2 4" id="KW-0521">NADP</keyword>
<dbReference type="SUPFAM" id="SSF51735">
    <property type="entry name" value="NAD(P)-binding Rossmann-fold domains"/>
    <property type="match status" value="1"/>
</dbReference>
<comment type="catalytic activity">
    <reaction evidence="4">
        <text>L-proline + NAD(+) = (S)-1-pyrroline-5-carboxylate + NADH + 2 H(+)</text>
        <dbReference type="Rhea" id="RHEA:14105"/>
        <dbReference type="ChEBI" id="CHEBI:15378"/>
        <dbReference type="ChEBI" id="CHEBI:17388"/>
        <dbReference type="ChEBI" id="CHEBI:57540"/>
        <dbReference type="ChEBI" id="CHEBI:57945"/>
        <dbReference type="ChEBI" id="CHEBI:60039"/>
        <dbReference type="EC" id="1.5.1.2"/>
    </reaction>
</comment>
<protein>
    <recommendedName>
        <fullName evidence="4">Pyrroline-5-carboxylate reductase</fullName>
        <shortName evidence="4">P5C reductase</shortName>
        <shortName evidence="4">P5CR</shortName>
        <ecNumber evidence="4">1.5.1.2</ecNumber>
    </recommendedName>
    <alternativeName>
        <fullName evidence="4">PCA reductase</fullName>
    </alternativeName>
</protein>
<proteinExistence type="inferred from homology"/>
<keyword evidence="4" id="KW-0028">Amino-acid biosynthesis</keyword>
<dbReference type="EC" id="1.5.1.2" evidence="4"/>
<dbReference type="GO" id="GO:0055129">
    <property type="term" value="P:L-proline biosynthetic process"/>
    <property type="evidence" value="ECO:0007669"/>
    <property type="project" value="UniProtKB-UniRule"/>
</dbReference>
<dbReference type="GO" id="GO:0005737">
    <property type="term" value="C:cytoplasm"/>
    <property type="evidence" value="ECO:0007669"/>
    <property type="project" value="UniProtKB-SubCell"/>
</dbReference>
<dbReference type="InterPro" id="IPR029036">
    <property type="entry name" value="P5CR_dimer"/>
</dbReference>
<comment type="subcellular location">
    <subcellularLocation>
        <location evidence="4">Cytoplasm</location>
    </subcellularLocation>
</comment>
<organism evidence="7 8">
    <name type="scientific">Leptospira biflexa serovar Patoc (strain Patoc 1 / ATCC 23582 / Paris)</name>
    <dbReference type="NCBI Taxonomy" id="456481"/>
    <lineage>
        <taxon>Bacteria</taxon>
        <taxon>Pseudomonadati</taxon>
        <taxon>Spirochaetota</taxon>
        <taxon>Spirochaetia</taxon>
        <taxon>Leptospirales</taxon>
        <taxon>Leptospiraceae</taxon>
        <taxon>Leptospira</taxon>
    </lineage>
</organism>
<sequence length="247" mass="26532">MGGAVAKALVNQGTKVFAFDPNLKVSPVEGVTLVSTLERLEEEAGLFVIAVKPNLVGPVLSEFKKPSIFVSIAAGITYEQLLSFSPKASTCVRVMPNLPLVSKRGAMGYYCNDEAVSHVERLFYGMGECVRISKESLMDAVTGLSGSGPAYVLTFLQAMAEAGLQEGLGYEESLALSLETIEGTLVYFRELRTKDHAIHPMEVRNWVTSPGGTTIHGLDALERGGFSTAVRDAVKRATERSKELGKG</sequence>
<keyword evidence="4" id="KW-0963">Cytoplasm</keyword>
<keyword evidence="4" id="KW-0641">Proline biosynthesis</keyword>
<dbReference type="PANTHER" id="PTHR11645">
    <property type="entry name" value="PYRROLINE-5-CARBOXYLATE REDUCTASE"/>
    <property type="match status" value="1"/>
</dbReference>
<dbReference type="InterPro" id="IPR053790">
    <property type="entry name" value="P5CR-like_CS"/>
</dbReference>
<dbReference type="SUPFAM" id="SSF48179">
    <property type="entry name" value="6-phosphogluconate dehydrogenase C-terminal domain-like"/>
    <property type="match status" value="1"/>
</dbReference>
<evidence type="ECO:0000259" key="6">
    <source>
        <dbReference type="Pfam" id="PF14748"/>
    </source>
</evidence>
<comment type="function">
    <text evidence="4">Catalyzes the reduction of 1-pyrroline-5-carboxylate (PCA) to L-proline.</text>
</comment>
<dbReference type="KEGG" id="lbi:LEPBI_I1336"/>
<dbReference type="Pfam" id="PF14748">
    <property type="entry name" value="P5CR_dimer"/>
    <property type="match status" value="1"/>
</dbReference>
<evidence type="ECO:0000256" key="5">
    <source>
        <dbReference type="PIRSR" id="PIRSR000193-1"/>
    </source>
</evidence>
<gene>
    <name evidence="4 7" type="primary">proC</name>
    <name evidence="7" type="ordered locus">LEPBI_I1336</name>
</gene>
<dbReference type="GO" id="GO:0004735">
    <property type="term" value="F:pyrroline-5-carboxylate reductase activity"/>
    <property type="evidence" value="ECO:0007669"/>
    <property type="project" value="UniProtKB-UniRule"/>
</dbReference>